<dbReference type="EMBL" id="BAABJV010000003">
    <property type="protein sequence ID" value="GAA4772136.1"/>
    <property type="molecule type" value="Genomic_DNA"/>
</dbReference>
<name>A0ABP9A277_9ACTN</name>
<proteinExistence type="predicted"/>
<organism evidence="2 3">
    <name type="scientific">Streptomyces sanyensis</name>
    <dbReference type="NCBI Taxonomy" id="568869"/>
    <lineage>
        <taxon>Bacteria</taxon>
        <taxon>Bacillati</taxon>
        <taxon>Actinomycetota</taxon>
        <taxon>Actinomycetes</taxon>
        <taxon>Kitasatosporales</taxon>
        <taxon>Streptomycetaceae</taxon>
        <taxon>Streptomyces</taxon>
    </lineage>
</organism>
<keyword evidence="3" id="KW-1185">Reference proteome</keyword>
<feature type="compositionally biased region" description="Pro residues" evidence="1">
    <location>
        <begin position="26"/>
        <end position="35"/>
    </location>
</feature>
<feature type="region of interest" description="Disordered" evidence="1">
    <location>
        <begin position="14"/>
        <end position="106"/>
    </location>
</feature>
<dbReference type="Proteomes" id="UP001501147">
    <property type="component" value="Unassembled WGS sequence"/>
</dbReference>
<accession>A0ABP9A277</accession>
<sequence>MCWRASRIRPPARWSWISTGDVGPGGPRPAPPGIPGPAGAAPIPVPEGRADQLGPAGGPRGADRDRLRGRAPACRGTGSRAYSPGRCGLGTPARRDRPTGGGRSAR</sequence>
<reference evidence="3" key="1">
    <citation type="journal article" date="2019" name="Int. J. Syst. Evol. Microbiol.">
        <title>The Global Catalogue of Microorganisms (GCM) 10K type strain sequencing project: providing services to taxonomists for standard genome sequencing and annotation.</title>
        <authorList>
            <consortium name="The Broad Institute Genomics Platform"/>
            <consortium name="The Broad Institute Genome Sequencing Center for Infectious Disease"/>
            <person name="Wu L."/>
            <person name="Ma J."/>
        </authorList>
    </citation>
    <scope>NUCLEOTIDE SEQUENCE [LARGE SCALE GENOMIC DNA]</scope>
    <source>
        <strain evidence="3">JCM 18324</strain>
    </source>
</reference>
<evidence type="ECO:0000313" key="2">
    <source>
        <dbReference type="EMBL" id="GAA4772136.1"/>
    </source>
</evidence>
<gene>
    <name evidence="2" type="ORF">GCM10023329_19500</name>
</gene>
<protein>
    <submittedName>
        <fullName evidence="2">Uncharacterized protein</fullName>
    </submittedName>
</protein>
<evidence type="ECO:0000256" key="1">
    <source>
        <dbReference type="SAM" id="MobiDB-lite"/>
    </source>
</evidence>
<evidence type="ECO:0000313" key="3">
    <source>
        <dbReference type="Proteomes" id="UP001501147"/>
    </source>
</evidence>
<comment type="caution">
    <text evidence="2">The sequence shown here is derived from an EMBL/GenBank/DDBJ whole genome shotgun (WGS) entry which is preliminary data.</text>
</comment>